<gene>
    <name evidence="1" type="ORF">ORJ04_03865</name>
</gene>
<accession>A0ABT9HVD5</accession>
<dbReference type="Proteomes" id="UP001231109">
    <property type="component" value="Unassembled WGS sequence"/>
</dbReference>
<protein>
    <submittedName>
        <fullName evidence="1">FG-GAP repeat protein</fullName>
    </submittedName>
</protein>
<evidence type="ECO:0000313" key="2">
    <source>
        <dbReference type="Proteomes" id="UP001231109"/>
    </source>
</evidence>
<proteinExistence type="predicted"/>
<organism evidence="1 2">
    <name type="scientific">Rheinheimera baltica</name>
    <dbReference type="NCBI Taxonomy" id="67576"/>
    <lineage>
        <taxon>Bacteria</taxon>
        <taxon>Pseudomonadati</taxon>
        <taxon>Pseudomonadota</taxon>
        <taxon>Gammaproteobacteria</taxon>
        <taxon>Chromatiales</taxon>
        <taxon>Chromatiaceae</taxon>
        <taxon>Rheinheimera</taxon>
    </lineage>
</organism>
<comment type="caution">
    <text evidence="1">The sequence shown here is derived from an EMBL/GenBank/DDBJ whole genome shotgun (WGS) entry which is preliminary data.</text>
</comment>
<name>A0ABT9HVD5_9GAMM</name>
<dbReference type="Pfam" id="PF14312">
    <property type="entry name" value="FG-GAP_2"/>
    <property type="match status" value="1"/>
</dbReference>
<dbReference type="InterPro" id="IPR013517">
    <property type="entry name" value="FG-GAP"/>
</dbReference>
<dbReference type="RefSeq" id="WP_305973970.1">
    <property type="nucleotide sequence ID" value="NZ_JAPJDZ010000005.1"/>
</dbReference>
<evidence type="ECO:0000313" key="1">
    <source>
        <dbReference type="EMBL" id="MDP5135085.1"/>
    </source>
</evidence>
<dbReference type="EMBL" id="JAPJDZ010000005">
    <property type="protein sequence ID" value="MDP5135085.1"/>
    <property type="molecule type" value="Genomic_DNA"/>
</dbReference>
<reference evidence="1 2" key="1">
    <citation type="submission" date="2022-11" db="EMBL/GenBank/DDBJ databases">
        <title>Viruses from the air-sea interface of a natural surface slick.</title>
        <authorList>
            <person name="Rahlff J."/>
            <person name="Holmfeldt K."/>
        </authorList>
    </citation>
    <scope>NUCLEOTIDE SEQUENCE [LARGE SCALE GENOMIC DNA]</scope>
    <source>
        <strain evidence="1 2">SMS4</strain>
    </source>
</reference>
<keyword evidence="2" id="KW-1185">Reference proteome</keyword>
<sequence length="67" mass="7336">MAIQHLFLPDENDVEGIGKDAGFAYIFERTKGHWTQTQKLVAPDGKAEDRFANGVALSKDTALISAM</sequence>